<evidence type="ECO:0000259" key="2">
    <source>
        <dbReference type="Pfam" id="PF00437"/>
    </source>
</evidence>
<evidence type="ECO:0000313" key="3">
    <source>
        <dbReference type="EMBL" id="OIQ59746.1"/>
    </source>
</evidence>
<comment type="similarity">
    <text evidence="1">Belongs to the GSP E family.</text>
</comment>
<reference evidence="3 4" key="1">
    <citation type="submission" date="2016-08" db="EMBL/GenBank/DDBJ databases">
        <title>Genome-based comparison of Moorella thermoacetic strains.</title>
        <authorList>
            <person name="Poehlein A."/>
            <person name="Bengelsdorf F.R."/>
            <person name="Esser C."/>
            <person name="Duerre P."/>
            <person name="Daniel R."/>
        </authorList>
    </citation>
    <scope>NUCLEOTIDE SEQUENCE [LARGE SCALE GENOMIC DNA]</scope>
    <source>
        <strain evidence="3 4">DSM 21394</strain>
    </source>
</reference>
<sequence>MEFESLLAEVKGRLEARVFTEDEVEGVIREETRAVLGRRDEAVEREILRRLVGLGPIEDLLADPEVSEIMVNGPGQIYVERNGTIEPTDLRYADGEELLNVVYRIMQRCGRRINFSSPLEDARLPDGSRVNAVIPPVTEYPVITIRKFVHKVFDTGDLLRRGSISPEMVWFFDAAVKGKANIIVCGATGSGKTTFLRWLTTFIPRQERLITIEDMRELNLDHPHCVAMEASDKADIHRLMINSLRMRPDRIIIGEVRGAEAFELLQAMGTGHEGSLTTVHANYSVNEAVHRLTRAMIRAGGVTAEELEYMICETMDLFVFVKRFSDGSRRVVRVVQLEGWNQGPVARDIFVLRGGTHICANPVNDVLLDKIRNNLEAEPPEIPAFGFKDQRREDR</sequence>
<dbReference type="InterPro" id="IPR001482">
    <property type="entry name" value="T2SS/T4SS_dom"/>
</dbReference>
<gene>
    <name evidence="3" type="ORF">MOTE_10020</name>
</gene>
<dbReference type="AlphaFoldDB" id="A0A1J5NLU1"/>
<dbReference type="EMBL" id="MDDC01000007">
    <property type="protein sequence ID" value="OIQ59746.1"/>
    <property type="molecule type" value="Genomic_DNA"/>
</dbReference>
<evidence type="ECO:0000313" key="4">
    <source>
        <dbReference type="Proteomes" id="UP000182811"/>
    </source>
</evidence>
<feature type="domain" description="Bacterial type II secretion system protein E" evidence="2">
    <location>
        <begin position="53"/>
        <end position="311"/>
    </location>
</feature>
<comment type="caution">
    <text evidence="3">The sequence shown here is derived from an EMBL/GenBank/DDBJ whole genome shotgun (WGS) entry which is preliminary data.</text>
</comment>
<dbReference type="Pfam" id="PF00437">
    <property type="entry name" value="T2SSE"/>
    <property type="match status" value="1"/>
</dbReference>
<dbReference type="PANTHER" id="PTHR30486:SF6">
    <property type="entry name" value="TYPE IV PILUS RETRACTATION ATPASE PILT"/>
    <property type="match status" value="1"/>
</dbReference>
<organism evidence="3 4">
    <name type="scientific">Neomoorella thermoacetica</name>
    <name type="common">Clostridium thermoaceticum</name>
    <dbReference type="NCBI Taxonomy" id="1525"/>
    <lineage>
        <taxon>Bacteria</taxon>
        <taxon>Bacillati</taxon>
        <taxon>Bacillota</taxon>
        <taxon>Clostridia</taxon>
        <taxon>Neomoorellales</taxon>
        <taxon>Neomoorellaceae</taxon>
        <taxon>Neomoorella</taxon>
    </lineage>
</organism>
<dbReference type="InterPro" id="IPR027417">
    <property type="entry name" value="P-loop_NTPase"/>
</dbReference>
<dbReference type="Gene3D" id="3.40.50.300">
    <property type="entry name" value="P-loop containing nucleotide triphosphate hydrolases"/>
    <property type="match status" value="1"/>
</dbReference>
<dbReference type="CDD" id="cd01130">
    <property type="entry name" value="VirB11-like_ATPase"/>
    <property type="match status" value="1"/>
</dbReference>
<dbReference type="PANTHER" id="PTHR30486">
    <property type="entry name" value="TWITCHING MOTILITY PROTEIN PILT"/>
    <property type="match status" value="1"/>
</dbReference>
<dbReference type="Proteomes" id="UP000182811">
    <property type="component" value="Unassembled WGS sequence"/>
</dbReference>
<accession>A0A1J5NLU1</accession>
<dbReference type="Gene3D" id="3.30.450.380">
    <property type="match status" value="1"/>
</dbReference>
<dbReference type="GO" id="GO:0016887">
    <property type="term" value="F:ATP hydrolysis activity"/>
    <property type="evidence" value="ECO:0007669"/>
    <property type="project" value="InterPro"/>
</dbReference>
<evidence type="ECO:0000256" key="1">
    <source>
        <dbReference type="ARBA" id="ARBA00006611"/>
    </source>
</evidence>
<dbReference type="SUPFAM" id="SSF52540">
    <property type="entry name" value="P-loop containing nucleoside triphosphate hydrolases"/>
    <property type="match status" value="1"/>
</dbReference>
<dbReference type="InterPro" id="IPR050921">
    <property type="entry name" value="T4SS_GSP_E_ATPase"/>
</dbReference>
<proteinExistence type="inferred from homology"/>
<name>A0A1J5NLU1_NEOTH</name>
<protein>
    <submittedName>
        <fullName evidence="3">Putative conjugal transfer proteinc</fullName>
    </submittedName>
</protein>